<dbReference type="AlphaFoldDB" id="A0A8H4VZY7"/>
<organism evidence="2 3">
    <name type="scientific">Cudoniella acicularis</name>
    <dbReference type="NCBI Taxonomy" id="354080"/>
    <lineage>
        <taxon>Eukaryota</taxon>
        <taxon>Fungi</taxon>
        <taxon>Dikarya</taxon>
        <taxon>Ascomycota</taxon>
        <taxon>Pezizomycotina</taxon>
        <taxon>Leotiomycetes</taxon>
        <taxon>Helotiales</taxon>
        <taxon>Tricladiaceae</taxon>
        <taxon>Cudoniella</taxon>
    </lineage>
</organism>
<gene>
    <name evidence="2" type="ORF">G7Y89_g11636</name>
</gene>
<comment type="caution">
    <text evidence="2">The sequence shown here is derived from an EMBL/GenBank/DDBJ whole genome shotgun (WGS) entry which is preliminary data.</text>
</comment>
<accession>A0A8H4VZY7</accession>
<evidence type="ECO:0000313" key="2">
    <source>
        <dbReference type="EMBL" id="KAF4626520.1"/>
    </source>
</evidence>
<evidence type="ECO:0000313" key="3">
    <source>
        <dbReference type="Proteomes" id="UP000566819"/>
    </source>
</evidence>
<protein>
    <submittedName>
        <fullName evidence="2">Uncharacterized protein</fullName>
    </submittedName>
</protein>
<sequence length="174" mass="19821">MQLSVYALLQVPSGEGLKSMWNLDKRLGSGIGLPDAYREPQPSLQEIDRDKVQLKGVLSSDSLENRNGKLDICPYILHSSEPSSSPLLHQGISFNTPPHPRFSSTKNKIKWHPPSATPQTPRSLTRRKRRLFRRRLNTMGKPRSLPHYLLRADLHLEFLPQLLVRESGKAKEKN</sequence>
<evidence type="ECO:0000256" key="1">
    <source>
        <dbReference type="SAM" id="MobiDB-lite"/>
    </source>
</evidence>
<name>A0A8H4VZY7_9HELO</name>
<proteinExistence type="predicted"/>
<feature type="region of interest" description="Disordered" evidence="1">
    <location>
        <begin position="101"/>
        <end position="126"/>
    </location>
</feature>
<reference evidence="2 3" key="1">
    <citation type="submission" date="2020-03" db="EMBL/GenBank/DDBJ databases">
        <title>Draft Genome Sequence of Cudoniella acicularis.</title>
        <authorList>
            <person name="Buettner E."/>
            <person name="Kellner H."/>
        </authorList>
    </citation>
    <scope>NUCLEOTIDE SEQUENCE [LARGE SCALE GENOMIC DNA]</scope>
    <source>
        <strain evidence="2 3">DSM 108380</strain>
    </source>
</reference>
<dbReference type="EMBL" id="JAAMPI010001137">
    <property type="protein sequence ID" value="KAF4626520.1"/>
    <property type="molecule type" value="Genomic_DNA"/>
</dbReference>
<dbReference type="Proteomes" id="UP000566819">
    <property type="component" value="Unassembled WGS sequence"/>
</dbReference>
<keyword evidence="3" id="KW-1185">Reference proteome</keyword>